<evidence type="ECO:0000313" key="3">
    <source>
        <dbReference type="Proteomes" id="UP000053660"/>
    </source>
</evidence>
<keyword evidence="3" id="KW-1185">Reference proteome</keyword>
<proteinExistence type="predicted"/>
<gene>
    <name evidence="2" type="ORF">OESDEN_00656</name>
</gene>
<organism evidence="2 3">
    <name type="scientific">Oesophagostomum dentatum</name>
    <name type="common">Nodular worm</name>
    <dbReference type="NCBI Taxonomy" id="61180"/>
    <lineage>
        <taxon>Eukaryota</taxon>
        <taxon>Metazoa</taxon>
        <taxon>Ecdysozoa</taxon>
        <taxon>Nematoda</taxon>
        <taxon>Chromadorea</taxon>
        <taxon>Rhabditida</taxon>
        <taxon>Rhabditina</taxon>
        <taxon>Rhabditomorpha</taxon>
        <taxon>Strongyloidea</taxon>
        <taxon>Strongylidae</taxon>
        <taxon>Oesophagostomum</taxon>
    </lineage>
</organism>
<feature type="region of interest" description="Disordered" evidence="1">
    <location>
        <begin position="51"/>
        <end position="70"/>
    </location>
</feature>
<dbReference type="EMBL" id="KN549225">
    <property type="protein sequence ID" value="KHJ99344.1"/>
    <property type="molecule type" value="Genomic_DNA"/>
</dbReference>
<evidence type="ECO:0000313" key="2">
    <source>
        <dbReference type="EMBL" id="KHJ99344.1"/>
    </source>
</evidence>
<sequence length="141" mass="16059">MQLKKGNRLPPLSPKLLLKAKDKAPEAIPLLNKLVSVLSLSPKEIIEEEKRSRSVVISGLPEPSNDMPAFERQTVFIGKSMTEAERSRHKELRAEANRRNQMEYQGNKVYVVYRDMVIKSGDIPAWKTSFQKTKENPSPNN</sequence>
<protein>
    <submittedName>
        <fullName evidence="2">Uncharacterized protein</fullName>
    </submittedName>
</protein>
<reference evidence="2 3" key="1">
    <citation type="submission" date="2014-03" db="EMBL/GenBank/DDBJ databases">
        <title>Draft genome of the hookworm Oesophagostomum dentatum.</title>
        <authorList>
            <person name="Mitreva M."/>
        </authorList>
    </citation>
    <scope>NUCLEOTIDE SEQUENCE [LARGE SCALE GENOMIC DNA]</scope>
    <source>
        <strain evidence="2 3">OD-Hann</strain>
    </source>
</reference>
<accession>A0A0B1TPZ6</accession>
<dbReference type="Proteomes" id="UP000053660">
    <property type="component" value="Unassembled WGS sequence"/>
</dbReference>
<dbReference type="OrthoDB" id="5869388at2759"/>
<name>A0A0B1TPZ6_OESDE</name>
<evidence type="ECO:0000256" key="1">
    <source>
        <dbReference type="SAM" id="MobiDB-lite"/>
    </source>
</evidence>
<dbReference type="AlphaFoldDB" id="A0A0B1TPZ6"/>